<keyword evidence="2" id="KW-1185">Reference proteome</keyword>
<dbReference type="Pfam" id="PF13671">
    <property type="entry name" value="AAA_33"/>
    <property type="match status" value="1"/>
</dbReference>
<dbReference type="OrthoDB" id="531205at2"/>
<evidence type="ECO:0008006" key="3">
    <source>
        <dbReference type="Google" id="ProtNLM"/>
    </source>
</evidence>
<evidence type="ECO:0000313" key="2">
    <source>
        <dbReference type="Proteomes" id="UP000008332"/>
    </source>
</evidence>
<gene>
    <name evidence="1" type="ordered locus">Rfer_0177</name>
</gene>
<dbReference type="STRING" id="338969.Rfer_0177"/>
<dbReference type="Gene3D" id="3.40.50.300">
    <property type="entry name" value="P-loop containing nucleotide triphosphate hydrolases"/>
    <property type="match status" value="1"/>
</dbReference>
<dbReference type="eggNOG" id="COG0645">
    <property type="taxonomic scope" value="Bacteria"/>
</dbReference>
<organism evidence="1 2">
    <name type="scientific">Albidiferax ferrireducens (strain ATCC BAA-621 / DSM 15236 / T118)</name>
    <name type="common">Rhodoferax ferrireducens</name>
    <dbReference type="NCBI Taxonomy" id="338969"/>
    <lineage>
        <taxon>Bacteria</taxon>
        <taxon>Pseudomonadati</taxon>
        <taxon>Pseudomonadota</taxon>
        <taxon>Betaproteobacteria</taxon>
        <taxon>Burkholderiales</taxon>
        <taxon>Comamonadaceae</taxon>
        <taxon>Rhodoferax</taxon>
    </lineage>
</organism>
<dbReference type="KEGG" id="rfr:Rfer_0177"/>
<evidence type="ECO:0000313" key="1">
    <source>
        <dbReference type="EMBL" id="ABD67935.1"/>
    </source>
</evidence>
<protein>
    <recommendedName>
        <fullName evidence="3">Kinase</fullName>
    </recommendedName>
</protein>
<dbReference type="InterPro" id="IPR027417">
    <property type="entry name" value="P-loop_NTPase"/>
</dbReference>
<accession>Q222W8</accession>
<dbReference type="HOGENOM" id="CLU_105030_1_0_4"/>
<dbReference type="EMBL" id="CP000267">
    <property type="protein sequence ID" value="ABD67935.1"/>
    <property type="molecule type" value="Genomic_DNA"/>
</dbReference>
<proteinExistence type="predicted"/>
<dbReference type="SUPFAM" id="SSF52540">
    <property type="entry name" value="P-loop containing nucleoside triphosphate hydrolases"/>
    <property type="match status" value="1"/>
</dbReference>
<name>Q222W8_ALBFT</name>
<sequence>MTNSQTVHLIYGATAAGKSTYAKALATEKNAVRFAIDDWMHSLYGQDKPEAMSMEWVMSRVARCQSRIWTTCLQILATGTDVVLELGLLREQVRDRMQAMVEEAGHQASFSFVDADLQVRKQRVLHRNMEKGDTYSFNVTPAMFDAMERYFERPSQAELGRSLVIAEDIKHG</sequence>
<dbReference type="RefSeq" id="WP_011462508.1">
    <property type="nucleotide sequence ID" value="NC_007908.1"/>
</dbReference>
<dbReference type="Proteomes" id="UP000008332">
    <property type="component" value="Chromosome"/>
</dbReference>
<reference evidence="2" key="1">
    <citation type="submission" date="2006-02" db="EMBL/GenBank/DDBJ databases">
        <title>Complete sequence of chromosome of Rhodoferax ferrireducens DSM 15236.</title>
        <authorList>
            <person name="Copeland A."/>
            <person name="Lucas S."/>
            <person name="Lapidus A."/>
            <person name="Barry K."/>
            <person name="Detter J.C."/>
            <person name="Glavina del Rio T."/>
            <person name="Hammon N."/>
            <person name="Israni S."/>
            <person name="Pitluck S."/>
            <person name="Brettin T."/>
            <person name="Bruce D."/>
            <person name="Han C."/>
            <person name="Tapia R."/>
            <person name="Gilna P."/>
            <person name="Kiss H."/>
            <person name="Schmutz J."/>
            <person name="Larimer F."/>
            <person name="Land M."/>
            <person name="Kyrpides N."/>
            <person name="Ivanova N."/>
            <person name="Richardson P."/>
        </authorList>
    </citation>
    <scope>NUCLEOTIDE SEQUENCE [LARGE SCALE GENOMIC DNA]</scope>
    <source>
        <strain evidence="2">ATCC BAA-621 / DSM 15236 / T118</strain>
    </source>
</reference>
<dbReference type="AlphaFoldDB" id="Q222W8"/>